<organism evidence="1 2">
    <name type="scientific">Clonostachys rhizophaga</name>
    <dbReference type="NCBI Taxonomy" id="160324"/>
    <lineage>
        <taxon>Eukaryota</taxon>
        <taxon>Fungi</taxon>
        <taxon>Dikarya</taxon>
        <taxon>Ascomycota</taxon>
        <taxon>Pezizomycotina</taxon>
        <taxon>Sordariomycetes</taxon>
        <taxon>Hypocreomycetidae</taxon>
        <taxon>Hypocreales</taxon>
        <taxon>Bionectriaceae</taxon>
        <taxon>Clonostachys</taxon>
    </lineage>
</organism>
<protein>
    <submittedName>
        <fullName evidence="1">Uncharacterized protein</fullName>
    </submittedName>
</protein>
<gene>
    <name evidence="1" type="ORF">CRHIZ90672A_00002405</name>
</gene>
<comment type="caution">
    <text evidence="1">The sequence shown here is derived from an EMBL/GenBank/DDBJ whole genome shotgun (WGS) entry which is preliminary data.</text>
</comment>
<name>A0A9N9VUL5_9HYPO</name>
<proteinExistence type="predicted"/>
<dbReference type="EMBL" id="CABFNQ020000744">
    <property type="protein sequence ID" value="CAH0032481.1"/>
    <property type="molecule type" value="Genomic_DNA"/>
</dbReference>
<evidence type="ECO:0000313" key="2">
    <source>
        <dbReference type="Proteomes" id="UP000696573"/>
    </source>
</evidence>
<sequence>MAHTRQLTRPGLQGLAPWVMHTYDTTDHMIDEKTTISMFCFKDAQNTQDAAGKGFYSWSKGNTPSIMV</sequence>
<evidence type="ECO:0000313" key="1">
    <source>
        <dbReference type="EMBL" id="CAH0032481.1"/>
    </source>
</evidence>
<reference evidence="1" key="1">
    <citation type="submission" date="2021-10" db="EMBL/GenBank/DDBJ databases">
        <authorList>
            <person name="Piombo E."/>
        </authorList>
    </citation>
    <scope>NUCLEOTIDE SEQUENCE</scope>
</reference>
<keyword evidence="2" id="KW-1185">Reference proteome</keyword>
<dbReference type="AlphaFoldDB" id="A0A9N9VUL5"/>
<accession>A0A9N9VUL5</accession>
<dbReference type="Proteomes" id="UP000696573">
    <property type="component" value="Unassembled WGS sequence"/>
</dbReference>